<gene>
    <name evidence="2" type="ORF">OJ252_627</name>
</gene>
<feature type="chain" id="PRO_5046857297" evidence="1">
    <location>
        <begin position="26"/>
        <end position="1427"/>
    </location>
</feature>
<keyword evidence="1" id="KW-0732">Signal</keyword>
<comment type="caution">
    <text evidence="2">The sequence shown here is derived from an EMBL/GenBank/DDBJ whole genome shotgun (WGS) entry which is preliminary data.</text>
</comment>
<accession>A0ABQ8PAD5</accession>
<sequence>MKLDELFHISLLIIYFSNILRLVESSSYNNHRAELNNDLAPGLPLLGDENVYSWNTLRDYVEYFEGDLENIRKQYPALEDHLIKSQWFSITDVLLCEYDIDRDEAVFPPRIRIKNLPNIIDDVKSLWKERSFLSVSLEKSEFIQKCTSAVRNLIYHESITVETYDRSLLKGICQDSAMMFFNPAMLYEEFKTKTDYEKQRIPISRLTCIDKHRIRFGQWSSIVHVHALDLEDGRDRIFNDKDLSEKGFLPYSPPDSFPTEIEAENFELVCREVLSEFYSRVEDKNIILEIFCKDAKDVYYNNPLEVHGKYAIYGTSVGKLVLNEIKKKAGKVNPPSLMALSLMEYRSLRISEWGVVLEQLNMDKNSNPRYDRIIGNISIDPRPYGFITALNSREFEDSCINSLMNKVQVQDEIMKSLSNAEMRPEKMRSDEEIEWEREHYIEVIDADSFCKDAAGIYFDINRDSFAVLRELPLINPPQFIDPGQGLMQGDLPPKLLDLNNERSQRGSERINDINWRVEASNFLWEKLIKTRVYTRIENAITNIQWRTIKQQANGFMFLDIGIEGFYSGVDDPPKSIFSFSDDPFGMYSQCLHAFSESNRRRNKINYSDSQPDFSYKWTVSKHISEKLIEKGISTENFESFQEYSTPVKQSLCVESVKEYFEDAASCPILTDEMELIKFNIKSHFPENPFPDTKDPKLADPDGDLEAKEQWNFIYEYSLRTRKERLLNENLNENIIVVSQKMPLSYLEFRHLSWRTKHECYQDMAINCIQSSWQMVESNSKNQNVQTDLASALAIFCDSAAIVYFERKKQWRQLIKLMGSPKYSNSFFWIRRGFYLPRSYNILNVSVKGGRESRISDEDLVAYKGSLEKSINELVSYRYLAPLTVSLEELCNSLAADMSVATTRGIWVGLVPVDSEVLIEMERFSNDNISMGKKDEAIGYHPIKNQFSPKVRVTKSESDSTNYKLKRNKNEQNITMTSLKSPIKTTVMPNIRLLQYKKIVEKDEDDLPLEYPIRSHQRADWRKYMNRGIDDAAQDTEQKNINDFYKVNWARPFGISGKYKYGHITYNPRVPIVNGRIPFRRQMKDADYGNDRPYTNQNEFRHKYLTKSSEIYQRSTRPLWGIENNGHSTLGKTSLKLIGKKVLKFPDDAQKQDEFIDVPDIPRPKPLSREEILERAKYIHLEDSEHEESLDVGHIVGYLNQPRDSDYKNIVAAEHSIEVPDDTEQPLHSKPLISDEIIHSVIKSSEYYKIKASCIPHLGYNVGRTVNRGDLMKGARFVYRCLRMDGHFVTPHTAYRIWIRSQYLRRNTPKVPLSPYGEEMKGFIKKRRKGDNQIYCPGKFQDQVDEMADTIATASYINGVFPAEQMLQICKIAREFVHKEIKTIGQCIRAFRRHIIKLNGEYKINHKLFPVICAHIEQEFGEGLYSSN</sequence>
<proteinExistence type="predicted"/>
<keyword evidence="3" id="KW-1185">Reference proteome</keyword>
<name>A0ABQ8PAD5_9CRYT</name>
<dbReference type="EMBL" id="JAPCXB010000021">
    <property type="protein sequence ID" value="KAJ1614498.1"/>
    <property type="molecule type" value="Genomic_DNA"/>
</dbReference>
<reference evidence="2" key="1">
    <citation type="submission" date="2022-10" db="EMBL/GenBank/DDBJ databases">
        <title>Adaptive evolution leads to modifications in subtelomeric GC content in a zoonotic Cryptosporidium species.</title>
        <authorList>
            <person name="Li J."/>
            <person name="Feng Y."/>
            <person name="Xiao L."/>
        </authorList>
    </citation>
    <scope>NUCLEOTIDE SEQUENCE</scope>
    <source>
        <strain evidence="2">25894</strain>
    </source>
</reference>
<dbReference type="Proteomes" id="UP001071777">
    <property type="component" value="Unassembled WGS sequence"/>
</dbReference>
<protein>
    <submittedName>
        <fullName evidence="2">Uncharacterized protein</fullName>
    </submittedName>
</protein>
<evidence type="ECO:0000256" key="1">
    <source>
        <dbReference type="SAM" id="SignalP"/>
    </source>
</evidence>
<evidence type="ECO:0000313" key="3">
    <source>
        <dbReference type="Proteomes" id="UP001071777"/>
    </source>
</evidence>
<feature type="signal peptide" evidence="1">
    <location>
        <begin position="1"/>
        <end position="25"/>
    </location>
</feature>
<organism evidence="2 3">
    <name type="scientific">Cryptosporidium canis</name>
    <dbReference type="NCBI Taxonomy" id="195482"/>
    <lineage>
        <taxon>Eukaryota</taxon>
        <taxon>Sar</taxon>
        <taxon>Alveolata</taxon>
        <taxon>Apicomplexa</taxon>
        <taxon>Conoidasida</taxon>
        <taxon>Coccidia</taxon>
        <taxon>Eucoccidiorida</taxon>
        <taxon>Eimeriorina</taxon>
        <taxon>Cryptosporidiidae</taxon>
        <taxon>Cryptosporidium</taxon>
    </lineage>
</organism>
<evidence type="ECO:0000313" key="2">
    <source>
        <dbReference type="EMBL" id="KAJ1614498.1"/>
    </source>
</evidence>